<evidence type="ECO:0000256" key="1">
    <source>
        <dbReference type="SAM" id="Phobius"/>
    </source>
</evidence>
<keyword evidence="1" id="KW-1133">Transmembrane helix</keyword>
<keyword evidence="1" id="KW-0812">Transmembrane</keyword>
<sequence length="108" mass="11956">MFQAAKNDSVPASDKETAVDFAIVLPFGLLCYSALALYVVAFLYIGYHFRIQKGVKLTRYQKSVSGADQGDMKNPIQILPKALKSISHTEDDIVAISSAEQTLLFERQ</sequence>
<keyword evidence="3" id="KW-1185">Reference proteome</keyword>
<reference evidence="2 3" key="1">
    <citation type="submission" date="2020-11" db="EMBL/GenBank/DDBJ databases">
        <authorList>
            <person name="Wallbank WR R."/>
            <person name="Pardo Diaz C."/>
            <person name="Kozak K."/>
            <person name="Martin S."/>
            <person name="Jiggins C."/>
            <person name="Moest M."/>
            <person name="Warren A I."/>
            <person name="Generalovic N T."/>
            <person name="Byers J.R.P. K."/>
            <person name="Montejo-Kovacevich G."/>
            <person name="Yen C E."/>
        </authorList>
    </citation>
    <scope>NUCLEOTIDE SEQUENCE [LARGE SCALE GENOMIC DNA]</scope>
</reference>
<evidence type="ECO:0000313" key="2">
    <source>
        <dbReference type="EMBL" id="CAD7082987.1"/>
    </source>
</evidence>
<dbReference type="Proteomes" id="UP000594454">
    <property type="component" value="Chromosome 2"/>
</dbReference>
<dbReference type="InParanoid" id="A0A7R8UN25"/>
<gene>
    <name evidence="2" type="ORF">HERILL_LOCUS5983</name>
</gene>
<feature type="transmembrane region" description="Helical" evidence="1">
    <location>
        <begin position="21"/>
        <end position="47"/>
    </location>
</feature>
<keyword evidence="1" id="KW-0472">Membrane</keyword>
<organism evidence="2 3">
    <name type="scientific">Hermetia illucens</name>
    <name type="common">Black soldier fly</name>
    <dbReference type="NCBI Taxonomy" id="343691"/>
    <lineage>
        <taxon>Eukaryota</taxon>
        <taxon>Metazoa</taxon>
        <taxon>Ecdysozoa</taxon>
        <taxon>Arthropoda</taxon>
        <taxon>Hexapoda</taxon>
        <taxon>Insecta</taxon>
        <taxon>Pterygota</taxon>
        <taxon>Neoptera</taxon>
        <taxon>Endopterygota</taxon>
        <taxon>Diptera</taxon>
        <taxon>Brachycera</taxon>
        <taxon>Stratiomyomorpha</taxon>
        <taxon>Stratiomyidae</taxon>
        <taxon>Hermetiinae</taxon>
        <taxon>Hermetia</taxon>
    </lineage>
</organism>
<evidence type="ECO:0000313" key="3">
    <source>
        <dbReference type="Proteomes" id="UP000594454"/>
    </source>
</evidence>
<dbReference type="EMBL" id="LR899010">
    <property type="protein sequence ID" value="CAD7082987.1"/>
    <property type="molecule type" value="Genomic_DNA"/>
</dbReference>
<proteinExistence type="predicted"/>
<protein>
    <submittedName>
        <fullName evidence="2">Uncharacterized protein</fullName>
    </submittedName>
</protein>
<accession>A0A7R8UN25</accession>
<dbReference type="AlphaFoldDB" id="A0A7R8UN25"/>
<name>A0A7R8UN25_HERIL</name>